<evidence type="ECO:0000256" key="1">
    <source>
        <dbReference type="SAM" id="SignalP"/>
    </source>
</evidence>
<reference evidence="2" key="1">
    <citation type="submission" date="2023-01" db="EMBL/GenBank/DDBJ databases">
        <authorList>
            <person name="Van Ghelder C."/>
            <person name="Rancurel C."/>
        </authorList>
    </citation>
    <scope>NUCLEOTIDE SEQUENCE</scope>
    <source>
        <strain evidence="2">CNCM I-4278</strain>
    </source>
</reference>
<gene>
    <name evidence="2" type="ORF">PDIGIT_LOCUS9653</name>
</gene>
<feature type="signal peptide" evidence="1">
    <location>
        <begin position="1"/>
        <end position="23"/>
    </location>
</feature>
<keyword evidence="3" id="KW-1185">Reference proteome</keyword>
<keyword evidence="1" id="KW-0732">Signal</keyword>
<dbReference type="Proteomes" id="UP001152607">
    <property type="component" value="Unassembled WGS sequence"/>
</dbReference>
<evidence type="ECO:0000313" key="2">
    <source>
        <dbReference type="EMBL" id="CAI6336550.1"/>
    </source>
</evidence>
<protein>
    <recommendedName>
        <fullName evidence="4">Secreted protein</fullName>
    </recommendedName>
</protein>
<evidence type="ECO:0000313" key="3">
    <source>
        <dbReference type="Proteomes" id="UP001152607"/>
    </source>
</evidence>
<comment type="caution">
    <text evidence="2">The sequence shown here is derived from an EMBL/GenBank/DDBJ whole genome shotgun (WGS) entry which is preliminary data.</text>
</comment>
<sequence>MDVVVRLILAALLVVCMRTHSHSAIVTRAMLAPNAPTELAASAESRIRRATCAAKPAHDDELCFVLVEGCVVLNDFALSDR</sequence>
<evidence type="ECO:0008006" key="4">
    <source>
        <dbReference type="Google" id="ProtNLM"/>
    </source>
</evidence>
<name>A0A9W4UIE3_9PLEO</name>
<feature type="chain" id="PRO_5040939286" description="Secreted protein" evidence="1">
    <location>
        <begin position="24"/>
        <end position="81"/>
    </location>
</feature>
<accession>A0A9W4UIE3</accession>
<organism evidence="2 3">
    <name type="scientific">Periconia digitata</name>
    <dbReference type="NCBI Taxonomy" id="1303443"/>
    <lineage>
        <taxon>Eukaryota</taxon>
        <taxon>Fungi</taxon>
        <taxon>Dikarya</taxon>
        <taxon>Ascomycota</taxon>
        <taxon>Pezizomycotina</taxon>
        <taxon>Dothideomycetes</taxon>
        <taxon>Pleosporomycetidae</taxon>
        <taxon>Pleosporales</taxon>
        <taxon>Massarineae</taxon>
        <taxon>Periconiaceae</taxon>
        <taxon>Periconia</taxon>
    </lineage>
</organism>
<dbReference type="AlphaFoldDB" id="A0A9W4UIE3"/>
<proteinExistence type="predicted"/>
<dbReference type="EMBL" id="CAOQHR010000006">
    <property type="protein sequence ID" value="CAI6336550.1"/>
    <property type="molecule type" value="Genomic_DNA"/>
</dbReference>